<dbReference type="Pfam" id="PF02223">
    <property type="entry name" value="Thymidylate_kin"/>
    <property type="match status" value="1"/>
</dbReference>
<protein>
    <recommendedName>
        <fullName evidence="1">Thymidylate kinase-like domain-containing protein</fullName>
    </recommendedName>
</protein>
<dbReference type="EMBL" id="MGAG01000026">
    <property type="protein sequence ID" value="OGK40303.1"/>
    <property type="molecule type" value="Genomic_DNA"/>
</dbReference>
<reference evidence="2 3" key="1">
    <citation type="journal article" date="2016" name="Nat. Commun.">
        <title>Thousands of microbial genomes shed light on interconnected biogeochemical processes in an aquifer system.</title>
        <authorList>
            <person name="Anantharaman K."/>
            <person name="Brown C.T."/>
            <person name="Hug L.A."/>
            <person name="Sharon I."/>
            <person name="Castelle C.J."/>
            <person name="Probst A.J."/>
            <person name="Thomas B.C."/>
            <person name="Singh A."/>
            <person name="Wilkins M.J."/>
            <person name="Karaoz U."/>
            <person name="Brodie E.L."/>
            <person name="Williams K.H."/>
            <person name="Hubbard S.S."/>
            <person name="Banfield J.F."/>
        </authorList>
    </citation>
    <scope>NUCLEOTIDE SEQUENCE [LARGE SCALE GENOMIC DNA]</scope>
</reference>
<dbReference type="AlphaFoldDB" id="A0A1F7IAC6"/>
<evidence type="ECO:0000313" key="2">
    <source>
        <dbReference type="EMBL" id="OGK40303.1"/>
    </source>
</evidence>
<evidence type="ECO:0000259" key="1">
    <source>
        <dbReference type="Pfam" id="PF02223"/>
    </source>
</evidence>
<sequence length="193" mass="22654">MKKLLIAFSGFDGTGKSTLAKKIKIYFEGKGFQVAYKHAHGYTISENSFGISKEAVKKYKWMLKLASPVVLFDSWITYLFKYKPILKANILICDRYFYDKIARLLYYRVIGLNLAKLYLKLLPKPDYIFVLDLNENITLLRKKEYSKYQIKRFRTYYKFIADQLNVPIIPTSSSINKTLEKILITSRINEITK</sequence>
<dbReference type="Proteomes" id="UP000177698">
    <property type="component" value="Unassembled WGS sequence"/>
</dbReference>
<dbReference type="Gene3D" id="3.40.50.300">
    <property type="entry name" value="P-loop containing nucleotide triphosphate hydrolases"/>
    <property type="match status" value="1"/>
</dbReference>
<dbReference type="InterPro" id="IPR027417">
    <property type="entry name" value="P-loop_NTPase"/>
</dbReference>
<comment type="caution">
    <text evidence="2">The sequence shown here is derived from an EMBL/GenBank/DDBJ whole genome shotgun (WGS) entry which is preliminary data.</text>
</comment>
<accession>A0A1F7IAC6</accession>
<evidence type="ECO:0000313" key="3">
    <source>
        <dbReference type="Proteomes" id="UP000177698"/>
    </source>
</evidence>
<gene>
    <name evidence="2" type="ORF">A2954_02780</name>
</gene>
<name>A0A1F7IAC6_9BACT</name>
<dbReference type="InterPro" id="IPR039430">
    <property type="entry name" value="Thymidylate_kin-like_dom"/>
</dbReference>
<proteinExistence type="predicted"/>
<dbReference type="SUPFAM" id="SSF52540">
    <property type="entry name" value="P-loop containing nucleoside triphosphate hydrolases"/>
    <property type="match status" value="1"/>
</dbReference>
<organism evidence="2 3">
    <name type="scientific">Candidatus Roizmanbacteria bacterium RIFCSPLOWO2_01_FULL_37_12</name>
    <dbReference type="NCBI Taxonomy" id="1802056"/>
    <lineage>
        <taxon>Bacteria</taxon>
        <taxon>Candidatus Roizmaniibacteriota</taxon>
    </lineage>
</organism>
<dbReference type="STRING" id="1802056.A2954_02780"/>
<feature type="domain" description="Thymidylate kinase-like" evidence="1">
    <location>
        <begin position="9"/>
        <end position="182"/>
    </location>
</feature>